<dbReference type="PROSITE" id="PS51198">
    <property type="entry name" value="UVRD_HELICASE_ATP_BIND"/>
    <property type="match status" value="1"/>
</dbReference>
<keyword evidence="3 9" id="KW-0347">Helicase</keyword>
<dbReference type="Gene3D" id="3.40.50.300">
    <property type="entry name" value="P-loop containing nucleotide triphosphate hydrolases"/>
    <property type="match status" value="2"/>
</dbReference>
<protein>
    <recommendedName>
        <fullName evidence="7">DNA 3'-5' helicase</fullName>
        <ecNumber evidence="7">5.6.2.4</ecNumber>
    </recommendedName>
</protein>
<keyword evidence="2 9" id="KW-0378">Hydrolase</keyword>
<sequence>MNAYQLVQPRVTPNVFAEISDVLRTFTGEQTAVVDAWLNTRDNLIVESTAGSGKSTLLRVLATIAPRTPADKGRMAVFAFNASIADELKEKLPKDLVISTFHAFGLKLIRQHARREVKVIAFKKRNIVKAYLKGLGHELHTKAHVNGLMTLVEQFLIHLVQVDEASVVEMCAKNDLKFAPELDLVAAVQHVSKEALRQYEEEGLIDYLDMLYIPLKKGYGRGCMKWMLVDEAQDFSRLQHKLVRHLLAPEGRVVLVGDPAQAIYVFTGADSEGMNRAAKFFNATVLHLTYTFRCPKSHVEGYAVKFSEHIRTPEKGLDGNDWKLGEVINLTTQALRAELQGGDLVLARTNAPIIQLALALLRMGKDVHLLGLDLKKELGHYFEKAFPQPFTAADIEHRLMLTYDRLLEERYERGENGKTLERGAERDADMLASVGAVALRAASDRDGPTSLGDLQRVLDELLKGGKDAINLCTVHKSKGLEARRVAILNPETLLTPKNDEEKAVAFVAFSRSRDVLMLVSDDSAPVEDTDAELE</sequence>
<comment type="catalytic activity">
    <reaction evidence="6">
        <text>Couples ATP hydrolysis with the unwinding of duplex DNA by translocating in the 3'-5' direction.</text>
        <dbReference type="EC" id="5.6.2.4"/>
    </reaction>
</comment>
<comment type="catalytic activity">
    <reaction evidence="8">
        <text>ATP + H2O = ADP + phosphate + H(+)</text>
        <dbReference type="Rhea" id="RHEA:13065"/>
        <dbReference type="ChEBI" id="CHEBI:15377"/>
        <dbReference type="ChEBI" id="CHEBI:15378"/>
        <dbReference type="ChEBI" id="CHEBI:30616"/>
        <dbReference type="ChEBI" id="CHEBI:43474"/>
        <dbReference type="ChEBI" id="CHEBI:456216"/>
        <dbReference type="EC" id="5.6.2.4"/>
    </reaction>
</comment>
<accession>A0ABV8ACX5</accession>
<dbReference type="PANTHER" id="PTHR11070:SF2">
    <property type="entry name" value="ATP-DEPENDENT DNA HELICASE SRS2"/>
    <property type="match status" value="1"/>
</dbReference>
<feature type="domain" description="UvrD-like helicase ATP-binding" evidence="10">
    <location>
        <begin position="27"/>
        <end position="295"/>
    </location>
</feature>
<dbReference type="Pfam" id="PF13361">
    <property type="entry name" value="UvrD_C"/>
    <property type="match status" value="1"/>
</dbReference>
<dbReference type="InterPro" id="IPR027417">
    <property type="entry name" value="P-loop_NTPase"/>
</dbReference>
<comment type="caution">
    <text evidence="11">The sequence shown here is derived from an EMBL/GenBank/DDBJ whole genome shotgun (WGS) entry which is preliminary data.</text>
</comment>
<evidence type="ECO:0000256" key="8">
    <source>
        <dbReference type="ARBA" id="ARBA00048988"/>
    </source>
</evidence>
<reference evidence="12" key="1">
    <citation type="journal article" date="2019" name="Int. J. Syst. Evol. Microbiol.">
        <title>The Global Catalogue of Microorganisms (GCM) 10K type strain sequencing project: providing services to taxonomists for standard genome sequencing and annotation.</title>
        <authorList>
            <consortium name="The Broad Institute Genomics Platform"/>
            <consortium name="The Broad Institute Genome Sequencing Center for Infectious Disease"/>
            <person name="Wu L."/>
            <person name="Ma J."/>
        </authorList>
    </citation>
    <scope>NUCLEOTIDE SEQUENCE [LARGE SCALE GENOMIC DNA]</scope>
    <source>
        <strain evidence="12">CCTCC AB 2013263</strain>
    </source>
</reference>
<proteinExistence type="predicted"/>
<dbReference type="InterPro" id="IPR000212">
    <property type="entry name" value="DNA_helicase_UvrD/REP"/>
</dbReference>
<name>A0ABV8ACX5_9DEIO</name>
<keyword evidence="5" id="KW-0413">Isomerase</keyword>
<dbReference type="InterPro" id="IPR014016">
    <property type="entry name" value="UvrD-like_ATP-bd"/>
</dbReference>
<evidence type="ECO:0000256" key="9">
    <source>
        <dbReference type="PROSITE-ProRule" id="PRU00560"/>
    </source>
</evidence>
<organism evidence="11 12">
    <name type="scientific">Deinococcus antarcticus</name>
    <dbReference type="NCBI Taxonomy" id="1298767"/>
    <lineage>
        <taxon>Bacteria</taxon>
        <taxon>Thermotogati</taxon>
        <taxon>Deinococcota</taxon>
        <taxon>Deinococci</taxon>
        <taxon>Deinococcales</taxon>
        <taxon>Deinococcaceae</taxon>
        <taxon>Deinococcus</taxon>
    </lineage>
</organism>
<dbReference type="PANTHER" id="PTHR11070">
    <property type="entry name" value="UVRD / RECB / PCRA DNA HELICASE FAMILY MEMBER"/>
    <property type="match status" value="1"/>
</dbReference>
<dbReference type="EC" id="5.6.2.4" evidence="7"/>
<dbReference type="EMBL" id="JBHRZF010000222">
    <property type="protein sequence ID" value="MFC3863015.1"/>
    <property type="molecule type" value="Genomic_DNA"/>
</dbReference>
<evidence type="ECO:0000259" key="10">
    <source>
        <dbReference type="PROSITE" id="PS51198"/>
    </source>
</evidence>
<dbReference type="SUPFAM" id="SSF52540">
    <property type="entry name" value="P-loop containing nucleoside triphosphate hydrolases"/>
    <property type="match status" value="1"/>
</dbReference>
<evidence type="ECO:0000313" key="11">
    <source>
        <dbReference type="EMBL" id="MFC3863015.1"/>
    </source>
</evidence>
<dbReference type="RefSeq" id="WP_380080952.1">
    <property type="nucleotide sequence ID" value="NZ_JBHRZF010000222.1"/>
</dbReference>
<evidence type="ECO:0000256" key="2">
    <source>
        <dbReference type="ARBA" id="ARBA00022801"/>
    </source>
</evidence>
<evidence type="ECO:0000256" key="4">
    <source>
        <dbReference type="ARBA" id="ARBA00022840"/>
    </source>
</evidence>
<gene>
    <name evidence="11" type="ORF">ACFOPQ_19820</name>
</gene>
<evidence type="ECO:0000256" key="3">
    <source>
        <dbReference type="ARBA" id="ARBA00022806"/>
    </source>
</evidence>
<keyword evidence="1 9" id="KW-0547">Nucleotide-binding</keyword>
<evidence type="ECO:0000256" key="5">
    <source>
        <dbReference type="ARBA" id="ARBA00023235"/>
    </source>
</evidence>
<evidence type="ECO:0000256" key="6">
    <source>
        <dbReference type="ARBA" id="ARBA00034617"/>
    </source>
</evidence>
<keyword evidence="4 9" id="KW-0067">ATP-binding</keyword>
<evidence type="ECO:0000256" key="7">
    <source>
        <dbReference type="ARBA" id="ARBA00034808"/>
    </source>
</evidence>
<dbReference type="Pfam" id="PF00580">
    <property type="entry name" value="UvrD-helicase"/>
    <property type="match status" value="1"/>
</dbReference>
<feature type="binding site" evidence="9">
    <location>
        <begin position="48"/>
        <end position="55"/>
    </location>
    <ligand>
        <name>ATP</name>
        <dbReference type="ChEBI" id="CHEBI:30616"/>
    </ligand>
</feature>
<dbReference type="Proteomes" id="UP001595748">
    <property type="component" value="Unassembled WGS sequence"/>
</dbReference>
<dbReference type="InterPro" id="IPR014017">
    <property type="entry name" value="DNA_helicase_UvrD-like_C"/>
</dbReference>
<evidence type="ECO:0000256" key="1">
    <source>
        <dbReference type="ARBA" id="ARBA00022741"/>
    </source>
</evidence>
<keyword evidence="12" id="KW-1185">Reference proteome</keyword>
<evidence type="ECO:0000313" key="12">
    <source>
        <dbReference type="Proteomes" id="UP001595748"/>
    </source>
</evidence>